<sequence>MRTIISKLNILVIALVMSACADYLDTDPKDFSRPEDFMNTEKQVETVVNGVYNNIDFSSDDNLWLRVYPMYYDVMTDNAFNRSPWEGATDFARGTVTAENFRVEAHWKRNYSGIARANAFLEAIENSTLISDNIPRYIAEVKFLRAWYYHDLVNFFGDVPLILDAPDLENKEPARTAKSDIIAQIIQDLNDIIPILPESYDRPDDQGRITRGAAYSFLSRVYLYEKQWANAAKAAKDCMDLGKYSLYKDYEGLFIEDNEVEVSNTEAIFEVHYTPQINPSFFQMPLMEWWPSFLPTLELAESYYMANGLPITDPNSGYDPENPYMNRDPRLEASLYYPGAPWTIEFWGRIDQRFEENWILGGSGFKPKKWINNGKALDRTKSEGTNKLFIRYAEVLLNFAEAQNESAGPDMSVYAAIDDLRVRAGMAKLSDAMPGLSKDDMREVIRNERRIELVFEGHRLNDIRRWGIMEDVMKDVHGYDATYLQDMSYPGDGMGTTDKWQYKTKVLDIRSFNTSRDYVWPIPREEMNSNSNMKQNPGYN</sequence>
<dbReference type="EMBL" id="JAGUCN010000017">
    <property type="protein sequence ID" value="MBS2212699.1"/>
    <property type="molecule type" value="Genomic_DNA"/>
</dbReference>
<evidence type="ECO:0000256" key="6">
    <source>
        <dbReference type="SAM" id="SignalP"/>
    </source>
</evidence>
<dbReference type="SUPFAM" id="SSF48452">
    <property type="entry name" value="TPR-like"/>
    <property type="match status" value="1"/>
</dbReference>
<dbReference type="InterPro" id="IPR012944">
    <property type="entry name" value="SusD_RagB_dom"/>
</dbReference>
<evidence type="ECO:0000313" key="10">
    <source>
        <dbReference type="Proteomes" id="UP000721861"/>
    </source>
</evidence>
<protein>
    <submittedName>
        <fullName evidence="9">RagB/SusD family nutrient uptake outer membrane protein</fullName>
    </submittedName>
</protein>
<proteinExistence type="inferred from homology"/>
<dbReference type="InterPro" id="IPR011990">
    <property type="entry name" value="TPR-like_helical_dom_sf"/>
</dbReference>
<evidence type="ECO:0000256" key="2">
    <source>
        <dbReference type="ARBA" id="ARBA00006275"/>
    </source>
</evidence>
<evidence type="ECO:0000313" key="9">
    <source>
        <dbReference type="EMBL" id="MBS2212699.1"/>
    </source>
</evidence>
<feature type="domain" description="RagB/SusD" evidence="7">
    <location>
        <begin position="281"/>
        <end position="539"/>
    </location>
</feature>
<evidence type="ECO:0000259" key="8">
    <source>
        <dbReference type="Pfam" id="PF14322"/>
    </source>
</evidence>
<dbReference type="PROSITE" id="PS51257">
    <property type="entry name" value="PROKAR_LIPOPROTEIN"/>
    <property type="match status" value="1"/>
</dbReference>
<accession>A0ABS5KCC7</accession>
<reference evidence="9 10" key="1">
    <citation type="journal article" date="2014" name="Int. J. Syst. Evol. Microbiol.">
        <title>Carboxylicivirga gen. nov. in the family Marinilabiliaceae with two novel species, Carboxylicivirga mesophila sp. nov. and Carboxylicivirga taeanensis sp. nov., and reclassification of Cytophaga fermentans as Saccharicrinis fermentans gen. nov., comb. nov.</title>
        <authorList>
            <person name="Yang S.H."/>
            <person name="Seo H.S."/>
            <person name="Woo J.H."/>
            <person name="Oh H.M."/>
            <person name="Jang H."/>
            <person name="Lee J.H."/>
            <person name="Kim S.J."/>
            <person name="Kwon K.K."/>
        </authorList>
    </citation>
    <scope>NUCLEOTIDE SEQUENCE [LARGE SCALE GENOMIC DNA]</scope>
    <source>
        <strain evidence="9 10">JCM 18290</strain>
    </source>
</reference>
<comment type="subcellular location">
    <subcellularLocation>
        <location evidence="1">Cell outer membrane</location>
    </subcellularLocation>
</comment>
<evidence type="ECO:0000256" key="4">
    <source>
        <dbReference type="ARBA" id="ARBA00023136"/>
    </source>
</evidence>
<evidence type="ECO:0000256" key="5">
    <source>
        <dbReference type="ARBA" id="ARBA00023237"/>
    </source>
</evidence>
<dbReference type="InterPro" id="IPR033985">
    <property type="entry name" value="SusD-like_N"/>
</dbReference>
<evidence type="ECO:0000259" key="7">
    <source>
        <dbReference type="Pfam" id="PF07980"/>
    </source>
</evidence>
<keyword evidence="10" id="KW-1185">Reference proteome</keyword>
<evidence type="ECO:0000256" key="3">
    <source>
        <dbReference type="ARBA" id="ARBA00022729"/>
    </source>
</evidence>
<feature type="domain" description="SusD-like N-terminal" evidence="8">
    <location>
        <begin position="22"/>
        <end position="223"/>
    </location>
</feature>
<dbReference type="Pfam" id="PF07980">
    <property type="entry name" value="SusD_RagB"/>
    <property type="match status" value="1"/>
</dbReference>
<evidence type="ECO:0000256" key="1">
    <source>
        <dbReference type="ARBA" id="ARBA00004442"/>
    </source>
</evidence>
<feature type="chain" id="PRO_5046544123" evidence="6">
    <location>
        <begin position="22"/>
        <end position="540"/>
    </location>
</feature>
<organism evidence="9 10">
    <name type="scientific">Carboxylicivirga mesophila</name>
    <dbReference type="NCBI Taxonomy" id="1166478"/>
    <lineage>
        <taxon>Bacteria</taxon>
        <taxon>Pseudomonadati</taxon>
        <taxon>Bacteroidota</taxon>
        <taxon>Bacteroidia</taxon>
        <taxon>Marinilabiliales</taxon>
        <taxon>Marinilabiliaceae</taxon>
        <taxon>Carboxylicivirga</taxon>
    </lineage>
</organism>
<dbReference type="Proteomes" id="UP000721861">
    <property type="component" value="Unassembled WGS sequence"/>
</dbReference>
<feature type="signal peptide" evidence="6">
    <location>
        <begin position="1"/>
        <end position="21"/>
    </location>
</feature>
<comment type="caution">
    <text evidence="9">The sequence shown here is derived from an EMBL/GenBank/DDBJ whole genome shotgun (WGS) entry which is preliminary data.</text>
</comment>
<dbReference type="Gene3D" id="1.25.40.390">
    <property type="match status" value="1"/>
</dbReference>
<gene>
    <name evidence="9" type="ORF">KEM09_14870</name>
</gene>
<keyword evidence="5" id="KW-0998">Cell outer membrane</keyword>
<keyword evidence="3 6" id="KW-0732">Signal</keyword>
<dbReference type="Pfam" id="PF14322">
    <property type="entry name" value="SusD-like_3"/>
    <property type="match status" value="1"/>
</dbReference>
<keyword evidence="4" id="KW-0472">Membrane</keyword>
<dbReference type="CDD" id="cd08977">
    <property type="entry name" value="SusD"/>
    <property type="match status" value="1"/>
</dbReference>
<name>A0ABS5KCC7_9BACT</name>
<comment type="similarity">
    <text evidence="2">Belongs to the SusD family.</text>
</comment>